<evidence type="ECO:0000313" key="1">
    <source>
        <dbReference type="EMBL" id="KAF2885135.1"/>
    </source>
</evidence>
<proteinExistence type="predicted"/>
<dbReference type="EMBL" id="VTPC01090028">
    <property type="protein sequence ID" value="KAF2885135.1"/>
    <property type="molecule type" value="Genomic_DNA"/>
</dbReference>
<organism evidence="1 2">
    <name type="scientific">Ignelater luminosus</name>
    <name type="common">Cucubano</name>
    <name type="synonym">Pyrophorus luminosus</name>
    <dbReference type="NCBI Taxonomy" id="2038154"/>
    <lineage>
        <taxon>Eukaryota</taxon>
        <taxon>Metazoa</taxon>
        <taxon>Ecdysozoa</taxon>
        <taxon>Arthropoda</taxon>
        <taxon>Hexapoda</taxon>
        <taxon>Insecta</taxon>
        <taxon>Pterygota</taxon>
        <taxon>Neoptera</taxon>
        <taxon>Endopterygota</taxon>
        <taxon>Coleoptera</taxon>
        <taxon>Polyphaga</taxon>
        <taxon>Elateriformia</taxon>
        <taxon>Elateroidea</taxon>
        <taxon>Elateridae</taxon>
        <taxon>Agrypninae</taxon>
        <taxon>Pyrophorini</taxon>
        <taxon>Ignelater</taxon>
    </lineage>
</organism>
<sequence length="153" mass="17603">MLFRDLLERVIGVNVYLHVAKRPDYDLRWALDQIVKVGKLIDREEVKERNDVEKTFESVNVSSERIGNDEHAEDSIDVNGKTDKEENNIKLYNKVVIEFEAKDMATEDSVSTTGVCNSDHSIEQTSEPFNPNILSRPKRNIRAWLVLRVDVST</sequence>
<comment type="caution">
    <text evidence="1">The sequence shown here is derived from an EMBL/GenBank/DDBJ whole genome shotgun (WGS) entry which is preliminary data.</text>
</comment>
<gene>
    <name evidence="1" type="ORF">ILUMI_21037</name>
</gene>
<reference evidence="1" key="1">
    <citation type="submission" date="2019-08" db="EMBL/GenBank/DDBJ databases">
        <title>The genome of the North American firefly Photinus pyralis.</title>
        <authorList>
            <consortium name="Photinus pyralis genome working group"/>
            <person name="Fallon T.R."/>
            <person name="Sander Lower S.E."/>
            <person name="Weng J.-K."/>
        </authorList>
    </citation>
    <scope>NUCLEOTIDE SEQUENCE</scope>
    <source>
        <strain evidence="1">TRF0915ILg1</strain>
        <tissue evidence="1">Whole body</tissue>
    </source>
</reference>
<evidence type="ECO:0000313" key="2">
    <source>
        <dbReference type="Proteomes" id="UP000801492"/>
    </source>
</evidence>
<keyword evidence="2" id="KW-1185">Reference proteome</keyword>
<protein>
    <submittedName>
        <fullName evidence="1">Uncharacterized protein</fullName>
    </submittedName>
</protein>
<accession>A0A8K0FYC5</accession>
<dbReference type="Proteomes" id="UP000801492">
    <property type="component" value="Unassembled WGS sequence"/>
</dbReference>
<dbReference type="AlphaFoldDB" id="A0A8K0FYC5"/>
<name>A0A8K0FYC5_IGNLU</name>